<sequence length="70" mass="7193">MDSKKDARQGCNRGRANAISNEELNTFGGGLALMFAGFFALALADMGAWWAMAVAAACAVGVIALLAGKE</sequence>
<accession>A0A8S5TYF4</accession>
<feature type="transmembrane region" description="Helical" evidence="1">
    <location>
        <begin position="49"/>
        <end position="68"/>
    </location>
</feature>
<reference evidence="2" key="1">
    <citation type="journal article" date="2021" name="Proc. Natl. Acad. Sci. U.S.A.">
        <title>A Catalog of Tens of Thousands of Viruses from Human Metagenomes Reveals Hidden Associations with Chronic Diseases.</title>
        <authorList>
            <person name="Tisza M.J."/>
            <person name="Buck C.B."/>
        </authorList>
    </citation>
    <scope>NUCLEOTIDE SEQUENCE</scope>
    <source>
        <strain evidence="2">CtPkm1</strain>
    </source>
</reference>
<keyword evidence="1" id="KW-0812">Transmembrane</keyword>
<proteinExistence type="predicted"/>
<organism evidence="2">
    <name type="scientific">Myoviridae sp. ctPkm1</name>
    <dbReference type="NCBI Taxonomy" id="2825099"/>
    <lineage>
        <taxon>Viruses</taxon>
        <taxon>Duplodnaviria</taxon>
        <taxon>Heunggongvirae</taxon>
        <taxon>Uroviricota</taxon>
        <taxon>Caudoviricetes</taxon>
    </lineage>
</organism>
<name>A0A8S5TYF4_9CAUD</name>
<protein>
    <submittedName>
        <fullName evidence="2">Uncharacterized protein</fullName>
    </submittedName>
</protein>
<feature type="transmembrane region" description="Helical" evidence="1">
    <location>
        <begin position="24"/>
        <end position="43"/>
    </location>
</feature>
<evidence type="ECO:0000256" key="1">
    <source>
        <dbReference type="SAM" id="Phobius"/>
    </source>
</evidence>
<keyword evidence="1" id="KW-0472">Membrane</keyword>
<keyword evidence="1" id="KW-1133">Transmembrane helix</keyword>
<evidence type="ECO:0000313" key="2">
    <source>
        <dbReference type="EMBL" id="DAF87210.1"/>
    </source>
</evidence>
<dbReference type="EMBL" id="BK015960">
    <property type="protein sequence ID" value="DAF87210.1"/>
    <property type="molecule type" value="Genomic_DNA"/>
</dbReference>